<feature type="transmembrane region" description="Helical" evidence="4">
    <location>
        <begin position="157"/>
        <end position="177"/>
    </location>
</feature>
<protein>
    <recommendedName>
        <fullName evidence="7">TolB amino-terminal domain-containing protein</fullName>
    </recommendedName>
</protein>
<reference evidence="5 6" key="1">
    <citation type="submission" date="2023-05" db="EMBL/GenBank/DDBJ databases">
        <title>Sedimentitalea sp. nov. JM2-8.</title>
        <authorList>
            <person name="Huang J."/>
        </authorList>
    </citation>
    <scope>NUCLEOTIDE SEQUENCE [LARGE SCALE GENOMIC DNA]</scope>
    <source>
        <strain evidence="5 6">JM2-8</strain>
    </source>
</reference>
<dbReference type="PANTHER" id="PTHR44943:SF8">
    <property type="entry name" value="TPR REPEAT-CONTAINING PROTEIN MJ0263"/>
    <property type="match status" value="1"/>
</dbReference>
<accession>A0ABT7FK67</accession>
<comment type="caution">
    <text evidence="5">The sequence shown here is derived from an EMBL/GenBank/DDBJ whole genome shotgun (WGS) entry which is preliminary data.</text>
</comment>
<dbReference type="Gene3D" id="1.25.40.10">
    <property type="entry name" value="Tetratricopeptide repeat domain"/>
    <property type="match status" value="1"/>
</dbReference>
<dbReference type="InterPro" id="IPR019734">
    <property type="entry name" value="TPR_rpt"/>
</dbReference>
<evidence type="ECO:0000256" key="3">
    <source>
        <dbReference type="PROSITE-ProRule" id="PRU00339"/>
    </source>
</evidence>
<evidence type="ECO:0000256" key="4">
    <source>
        <dbReference type="SAM" id="Phobius"/>
    </source>
</evidence>
<evidence type="ECO:0000313" key="6">
    <source>
        <dbReference type="Proteomes" id="UP001227126"/>
    </source>
</evidence>
<keyword evidence="4" id="KW-1133">Transmembrane helix</keyword>
<dbReference type="SMART" id="SM00028">
    <property type="entry name" value="TPR"/>
    <property type="match status" value="3"/>
</dbReference>
<keyword evidence="4" id="KW-0812">Transmembrane</keyword>
<keyword evidence="6" id="KW-1185">Reference proteome</keyword>
<evidence type="ECO:0000256" key="1">
    <source>
        <dbReference type="ARBA" id="ARBA00022737"/>
    </source>
</evidence>
<keyword evidence="4" id="KW-0472">Membrane</keyword>
<dbReference type="PANTHER" id="PTHR44943">
    <property type="entry name" value="CELLULOSE SYNTHASE OPERON PROTEIN C"/>
    <property type="match status" value="1"/>
</dbReference>
<dbReference type="PROSITE" id="PS50005">
    <property type="entry name" value="TPR"/>
    <property type="match status" value="1"/>
</dbReference>
<dbReference type="EMBL" id="JASNJE010000041">
    <property type="protein sequence ID" value="MDK3075556.1"/>
    <property type="molecule type" value="Genomic_DNA"/>
</dbReference>
<dbReference type="SUPFAM" id="SSF48452">
    <property type="entry name" value="TPR-like"/>
    <property type="match status" value="1"/>
</dbReference>
<feature type="repeat" description="TPR" evidence="3">
    <location>
        <begin position="424"/>
        <end position="457"/>
    </location>
</feature>
<evidence type="ECO:0008006" key="7">
    <source>
        <dbReference type="Google" id="ProtNLM"/>
    </source>
</evidence>
<sequence>MPRRNADSPELIDDIEVRRQLERILGFSQLQANARRREMLAFIVDEALAGRASELKATTIAMAVFDRGADFDQQSDPIVRLEARKLRRDLDNYYAGPGRTDPVRIEVPKGHYRPKFSRQLALDHEHGATMPTEADAADPAAPEIADAPRVKKLPIPFVALVAIGVVALVGSVLFWVMQPDDEDHSYTDLPFRGASILVQPFETANRDAEATLVARLLAQDITGALLKFPDIRAHTTLETGENETEGATAVPLPGRTLYTVHGIVWREENQMFVRAELSRNEDEEVLWSERYSESDGERGISGISDEISSQVAAAIGQQYGVVRSETRDRLLAETSDPSLTSYACIARATEYRRIQSRDLYWDTRNCLEETVQRQPEFSRGWAMLAYLRFDAARFNYEENLTREEGYAQAREAAAHALTLNPRDTDALKAMSHILHFEGDLEQSIDYARRAVETNPNDPETVGNLGVMLGYQGRFSEAKPSLEFAIERSISPAPRYFMFMAMAHMMNEGWDEMLSAATYSAADGSSISYMLLAIANANLGNVSAARTDYLRLAERWPLLAEDPRAALRIYNVDTALVDAFVAGLDRVRAVVSQ</sequence>
<evidence type="ECO:0000256" key="2">
    <source>
        <dbReference type="ARBA" id="ARBA00022803"/>
    </source>
</evidence>
<dbReference type="Proteomes" id="UP001227126">
    <property type="component" value="Unassembled WGS sequence"/>
</dbReference>
<proteinExistence type="predicted"/>
<name>A0ABT7FK67_9RHOB</name>
<evidence type="ECO:0000313" key="5">
    <source>
        <dbReference type="EMBL" id="MDK3075556.1"/>
    </source>
</evidence>
<dbReference type="RefSeq" id="WP_284487479.1">
    <property type="nucleotide sequence ID" value="NZ_JASNJE010000041.1"/>
</dbReference>
<dbReference type="InterPro" id="IPR051685">
    <property type="entry name" value="Ycf3/AcsC/BcsC/TPR_MFPF"/>
</dbReference>
<organism evidence="5 6">
    <name type="scientific">Sedimentitalea xiamensis</name>
    <dbReference type="NCBI Taxonomy" id="3050037"/>
    <lineage>
        <taxon>Bacteria</taxon>
        <taxon>Pseudomonadati</taxon>
        <taxon>Pseudomonadota</taxon>
        <taxon>Alphaproteobacteria</taxon>
        <taxon>Rhodobacterales</taxon>
        <taxon>Paracoccaceae</taxon>
        <taxon>Sedimentitalea</taxon>
    </lineage>
</organism>
<keyword evidence="2 3" id="KW-0802">TPR repeat</keyword>
<dbReference type="Pfam" id="PF13181">
    <property type="entry name" value="TPR_8"/>
    <property type="match status" value="1"/>
</dbReference>
<gene>
    <name evidence="5" type="ORF">QO034_21035</name>
</gene>
<dbReference type="InterPro" id="IPR011990">
    <property type="entry name" value="TPR-like_helical_dom_sf"/>
</dbReference>
<keyword evidence="1" id="KW-0677">Repeat</keyword>